<evidence type="ECO:0000256" key="7">
    <source>
        <dbReference type="SAM" id="SignalP"/>
    </source>
</evidence>
<evidence type="ECO:0000256" key="5">
    <source>
        <dbReference type="RuleBase" id="RU362123"/>
    </source>
</evidence>
<keyword evidence="5" id="KW-0735">Signal-anchor</keyword>
<comment type="function">
    <text evidence="5">Interacts with outer membrane receptor proteins that carry out high-affinity binding and energy dependent uptake into the periplasmic space of specific substrates. It could act to transduce energy from the cytoplasmic membrane to specific energy-requiring processes in the outer membrane, resulting in the release into the periplasm of ligands bound by these outer membrane proteins.</text>
</comment>
<dbReference type="OrthoDB" id="8561742at2"/>
<dbReference type="GO" id="GO:0015031">
    <property type="term" value="P:protein transport"/>
    <property type="evidence" value="ECO:0007669"/>
    <property type="project" value="UniProtKB-UniRule"/>
</dbReference>
<dbReference type="PANTHER" id="PTHR11102:SF160">
    <property type="entry name" value="ERAD-ASSOCIATED E3 UBIQUITIN-PROTEIN LIGASE COMPONENT HRD3"/>
    <property type="match status" value="1"/>
</dbReference>
<name>A0A167BDC2_9GAMM</name>
<keyword evidence="3" id="KW-1133">Transmembrane helix</keyword>
<evidence type="ECO:0000256" key="2">
    <source>
        <dbReference type="ARBA" id="ARBA00022692"/>
    </source>
</evidence>
<dbReference type="PRINTS" id="PR01374">
    <property type="entry name" value="TONBPROTEIN"/>
</dbReference>
<evidence type="ECO:0000313" key="10">
    <source>
        <dbReference type="Proteomes" id="UP000076503"/>
    </source>
</evidence>
<dbReference type="InterPro" id="IPR011990">
    <property type="entry name" value="TPR-like_helical_dom_sf"/>
</dbReference>
<keyword evidence="5" id="KW-0997">Cell inner membrane</keyword>
<comment type="subcellular location">
    <subcellularLocation>
        <location evidence="5">Cell inner membrane</location>
        <topology evidence="5">Single-pass membrane protein</topology>
        <orientation evidence="5">Periplasmic side</orientation>
    </subcellularLocation>
    <subcellularLocation>
        <location evidence="1">Membrane</location>
        <topology evidence="1">Single-pass membrane protein</topology>
    </subcellularLocation>
</comment>
<dbReference type="SMART" id="SM00671">
    <property type="entry name" value="SEL1"/>
    <property type="match status" value="3"/>
</dbReference>
<dbReference type="InterPro" id="IPR006260">
    <property type="entry name" value="TonB/TolA_C"/>
</dbReference>
<keyword evidence="4" id="KW-0472">Membrane</keyword>
<evidence type="ECO:0000256" key="4">
    <source>
        <dbReference type="ARBA" id="ARBA00023136"/>
    </source>
</evidence>
<gene>
    <name evidence="9" type="ORF">N476_24555</name>
</gene>
<feature type="chain" id="PRO_5007884160" description="Protein TonB" evidence="7">
    <location>
        <begin position="24"/>
        <end position="449"/>
    </location>
</feature>
<evidence type="ECO:0000256" key="6">
    <source>
        <dbReference type="SAM" id="MobiDB-lite"/>
    </source>
</evidence>
<proteinExistence type="inferred from homology"/>
<organism evidence="9 10">
    <name type="scientific">Pseudoalteromonas luteoviolacea H33</name>
    <dbReference type="NCBI Taxonomy" id="1365251"/>
    <lineage>
        <taxon>Bacteria</taxon>
        <taxon>Pseudomonadati</taxon>
        <taxon>Pseudomonadota</taxon>
        <taxon>Gammaproteobacteria</taxon>
        <taxon>Alteromonadales</taxon>
        <taxon>Pseudoalteromonadaceae</taxon>
        <taxon>Pseudoalteromonas</taxon>
    </lineage>
</organism>
<protein>
    <recommendedName>
        <fullName evidence="5">Protein TonB</fullName>
    </recommendedName>
</protein>
<feature type="signal peptide" evidence="7">
    <location>
        <begin position="1"/>
        <end position="23"/>
    </location>
</feature>
<dbReference type="SUPFAM" id="SSF74653">
    <property type="entry name" value="TolA/TonB C-terminal domain"/>
    <property type="match status" value="1"/>
</dbReference>
<dbReference type="Pfam" id="PF03544">
    <property type="entry name" value="TonB_C"/>
    <property type="match status" value="1"/>
</dbReference>
<dbReference type="GO" id="GO:0030288">
    <property type="term" value="C:outer membrane-bounded periplasmic space"/>
    <property type="evidence" value="ECO:0007669"/>
    <property type="project" value="InterPro"/>
</dbReference>
<dbReference type="GO" id="GO:0031992">
    <property type="term" value="F:energy transducer activity"/>
    <property type="evidence" value="ECO:0007669"/>
    <property type="project" value="InterPro"/>
</dbReference>
<dbReference type="NCBIfam" id="TIGR01352">
    <property type="entry name" value="tonB_Cterm"/>
    <property type="match status" value="1"/>
</dbReference>
<keyword evidence="5" id="KW-0813">Transport</keyword>
<dbReference type="Gene3D" id="1.25.40.10">
    <property type="entry name" value="Tetratricopeptide repeat domain"/>
    <property type="match status" value="2"/>
</dbReference>
<sequence length="449" mass="51764">MKHVRPIELIILILALFSTSSRADLFTATHYYQQQNYVKAYDEFYQLAQLGNGDAIYNLAVMSLHGQGTEKNLSISHAWFAIAAEYGIAEALKTAHLISSQYADKQVLEQALQQRKSLFGYQYLSEKYQPDFSKTSTQSPSSERTFDKQPDYPEQAARQGIEGWVWLEFDIDTTGVVKNIVVIDDYPKNIFASSLINAVKVWRYKPGKAKKNHSLIYHFTTYKGKEYKRTLAFQQQDYKAQIRRHIDAAEQGNALVQYYIANWLSSNEYNASRLLKYHWRDDNDYLTILLAAAKNNLPIAQYKLAVELLTNSHDKTQFDVALNWLKRSALHFSPAQYKLATLYGDKHSQLFAPYEATKWFKRSAPNDKRAAKALSLHLYKHPSEGESLTHWIEMALEQDESDPEVLLLQAKLTQSTDTTKSIEIAQNAFKQAQKRQWDTSQIEQFLDQL</sequence>
<comment type="caution">
    <text evidence="9">The sequence shown here is derived from an EMBL/GenBank/DDBJ whole genome shotgun (WGS) entry which is preliminary data.</text>
</comment>
<dbReference type="RefSeq" id="WP_063363584.1">
    <property type="nucleotide sequence ID" value="NZ_AUXZ01000118.1"/>
</dbReference>
<evidence type="ECO:0000259" key="8">
    <source>
        <dbReference type="PROSITE" id="PS52015"/>
    </source>
</evidence>
<dbReference type="InterPro" id="IPR050767">
    <property type="entry name" value="Sel1_AlgK"/>
</dbReference>
<keyword evidence="2" id="KW-0812">Transmembrane</keyword>
<dbReference type="GO" id="GO:0015891">
    <property type="term" value="P:siderophore transport"/>
    <property type="evidence" value="ECO:0007669"/>
    <property type="project" value="InterPro"/>
</dbReference>
<dbReference type="Gene3D" id="3.30.2420.10">
    <property type="entry name" value="TonB"/>
    <property type="match status" value="1"/>
</dbReference>
<dbReference type="PANTHER" id="PTHR11102">
    <property type="entry name" value="SEL-1-LIKE PROTEIN"/>
    <property type="match status" value="1"/>
</dbReference>
<feature type="region of interest" description="Disordered" evidence="6">
    <location>
        <begin position="131"/>
        <end position="151"/>
    </location>
</feature>
<keyword evidence="5" id="KW-1003">Cell membrane</keyword>
<dbReference type="AlphaFoldDB" id="A0A167BDC2"/>
<dbReference type="PATRIC" id="fig|1365251.3.peg.4396"/>
<dbReference type="GO" id="GO:0055085">
    <property type="term" value="P:transmembrane transport"/>
    <property type="evidence" value="ECO:0007669"/>
    <property type="project" value="InterPro"/>
</dbReference>
<evidence type="ECO:0000256" key="1">
    <source>
        <dbReference type="ARBA" id="ARBA00004167"/>
    </source>
</evidence>
<reference evidence="9 10" key="1">
    <citation type="submission" date="2013-07" db="EMBL/GenBank/DDBJ databases">
        <title>Comparative Genomic and Metabolomic Analysis of Twelve Strains of Pseudoalteromonas luteoviolacea.</title>
        <authorList>
            <person name="Vynne N.G."/>
            <person name="Mansson M."/>
            <person name="Gram L."/>
        </authorList>
    </citation>
    <scope>NUCLEOTIDE SEQUENCE [LARGE SCALE GENOMIC DNA]</scope>
    <source>
        <strain evidence="9 10">H33</strain>
    </source>
</reference>
<feature type="domain" description="TonB C-terminal" evidence="8">
    <location>
        <begin position="137"/>
        <end position="228"/>
    </location>
</feature>
<dbReference type="Pfam" id="PF08238">
    <property type="entry name" value="Sel1"/>
    <property type="match status" value="3"/>
</dbReference>
<keyword evidence="5" id="KW-0653">Protein transport</keyword>
<accession>A0A167BDC2</accession>
<feature type="compositionally biased region" description="Polar residues" evidence="6">
    <location>
        <begin position="132"/>
        <end position="143"/>
    </location>
</feature>
<dbReference type="PROSITE" id="PS52015">
    <property type="entry name" value="TONB_CTD"/>
    <property type="match status" value="1"/>
</dbReference>
<evidence type="ECO:0000256" key="3">
    <source>
        <dbReference type="ARBA" id="ARBA00022989"/>
    </source>
</evidence>
<keyword evidence="7" id="KW-0732">Signal</keyword>
<dbReference type="InterPro" id="IPR037682">
    <property type="entry name" value="TonB_C"/>
</dbReference>
<dbReference type="InterPro" id="IPR003538">
    <property type="entry name" value="TonB"/>
</dbReference>
<dbReference type="InterPro" id="IPR006597">
    <property type="entry name" value="Sel1-like"/>
</dbReference>
<dbReference type="SUPFAM" id="SSF81901">
    <property type="entry name" value="HCP-like"/>
    <property type="match status" value="2"/>
</dbReference>
<dbReference type="EMBL" id="AUXZ01000118">
    <property type="protein sequence ID" value="KZN46409.1"/>
    <property type="molecule type" value="Genomic_DNA"/>
</dbReference>
<comment type="similarity">
    <text evidence="5">Belongs to the TonB family.</text>
</comment>
<evidence type="ECO:0000313" key="9">
    <source>
        <dbReference type="EMBL" id="KZN46409.1"/>
    </source>
</evidence>
<dbReference type="Proteomes" id="UP000076503">
    <property type="component" value="Unassembled WGS sequence"/>
</dbReference>
<dbReference type="GO" id="GO:0005886">
    <property type="term" value="C:plasma membrane"/>
    <property type="evidence" value="ECO:0007669"/>
    <property type="project" value="UniProtKB-SubCell"/>
</dbReference>